<accession>A0AAU7MTI2</accession>
<gene>
    <name evidence="9" type="ORF">ABNE31_09120</name>
</gene>
<feature type="transmembrane region" description="Helical" evidence="7">
    <location>
        <begin position="70"/>
        <end position="89"/>
    </location>
</feature>
<reference evidence="9" key="1">
    <citation type="submission" date="2024-05" db="EMBL/GenBank/DDBJ databases">
        <title>Draft Genome Sequences of Flagellimonas sp. MMG031 and Marinobacter sp. MMG032 Isolated from the dinoflagellate Symbiodinium pilosum.</title>
        <authorList>
            <person name="Shikuma N.J."/>
            <person name="Farrell M.V."/>
        </authorList>
    </citation>
    <scope>NUCLEOTIDE SEQUENCE</scope>
    <source>
        <strain evidence="9">MMG031</strain>
    </source>
</reference>
<dbReference type="AlphaFoldDB" id="A0AAU7MTI2"/>
<keyword evidence="5 7" id="KW-1133">Transmembrane helix</keyword>
<comment type="similarity">
    <text evidence="2">Belongs to the MgtC/SapB family.</text>
</comment>
<evidence type="ECO:0000256" key="4">
    <source>
        <dbReference type="ARBA" id="ARBA00022692"/>
    </source>
</evidence>
<keyword evidence="6 7" id="KW-0472">Membrane</keyword>
<feature type="transmembrane region" description="Helical" evidence="7">
    <location>
        <begin position="125"/>
        <end position="142"/>
    </location>
</feature>
<feature type="transmembrane region" description="Helical" evidence="7">
    <location>
        <begin position="15"/>
        <end position="32"/>
    </location>
</feature>
<comment type="subcellular location">
    <subcellularLocation>
        <location evidence="1">Cell membrane</location>
        <topology evidence="1">Multi-pass membrane protein</topology>
    </subcellularLocation>
</comment>
<keyword evidence="3" id="KW-1003">Cell membrane</keyword>
<dbReference type="Pfam" id="PF02308">
    <property type="entry name" value="MgtC"/>
    <property type="match status" value="1"/>
</dbReference>
<evidence type="ECO:0000256" key="5">
    <source>
        <dbReference type="ARBA" id="ARBA00022989"/>
    </source>
</evidence>
<organism evidence="9">
    <name type="scientific">Flagellimonas sp. MMG031</name>
    <dbReference type="NCBI Taxonomy" id="3158549"/>
    <lineage>
        <taxon>Bacteria</taxon>
        <taxon>Pseudomonadati</taxon>
        <taxon>Bacteroidota</taxon>
        <taxon>Flavobacteriia</taxon>
        <taxon>Flavobacteriales</taxon>
        <taxon>Flavobacteriaceae</taxon>
        <taxon>Flagellimonas</taxon>
    </lineage>
</organism>
<dbReference type="InterPro" id="IPR049177">
    <property type="entry name" value="MgtC_SapB_SrpB_YhiD_N"/>
</dbReference>
<dbReference type="KEGG" id="fld:ABNE31_09120"/>
<dbReference type="PRINTS" id="PR01837">
    <property type="entry name" value="MGTCSAPBPROT"/>
</dbReference>
<protein>
    <submittedName>
        <fullName evidence="9">MgtC/SapB family protein</fullName>
    </submittedName>
</protein>
<proteinExistence type="inferred from homology"/>
<dbReference type="InterPro" id="IPR003416">
    <property type="entry name" value="MgtC/SapB/SrpB/YhiD_fam"/>
</dbReference>
<dbReference type="GO" id="GO:0005886">
    <property type="term" value="C:plasma membrane"/>
    <property type="evidence" value="ECO:0007669"/>
    <property type="project" value="UniProtKB-SubCell"/>
</dbReference>
<evidence type="ECO:0000256" key="6">
    <source>
        <dbReference type="ARBA" id="ARBA00023136"/>
    </source>
</evidence>
<dbReference type="EMBL" id="CP157804">
    <property type="protein sequence ID" value="XBQ21761.1"/>
    <property type="molecule type" value="Genomic_DNA"/>
</dbReference>
<name>A0AAU7MTI2_9FLAO</name>
<evidence type="ECO:0000259" key="8">
    <source>
        <dbReference type="Pfam" id="PF02308"/>
    </source>
</evidence>
<feature type="domain" description="MgtC/SapB/SrpB/YhiD N-terminal" evidence="8">
    <location>
        <begin position="21"/>
        <end position="142"/>
    </location>
</feature>
<sequence>MTEVFTNDWSQVMDFALKVGIATISGLLIGLEREFKGKEAGLKTNTLVAIGAAVFVLISMRFYGEEYTDVTRVLSQIVTGIGFLGAGVILQNEKEERVKGLTTAATLWCSAGAGCLAAMAMWLELVILTVLVVIVNIVFGYIDDRLSKNSN</sequence>
<evidence type="ECO:0000256" key="1">
    <source>
        <dbReference type="ARBA" id="ARBA00004651"/>
    </source>
</evidence>
<dbReference type="PANTHER" id="PTHR33778">
    <property type="entry name" value="PROTEIN MGTC"/>
    <property type="match status" value="1"/>
</dbReference>
<evidence type="ECO:0000256" key="7">
    <source>
        <dbReference type="SAM" id="Phobius"/>
    </source>
</evidence>
<evidence type="ECO:0000256" key="3">
    <source>
        <dbReference type="ARBA" id="ARBA00022475"/>
    </source>
</evidence>
<dbReference type="RefSeq" id="WP_349350981.1">
    <property type="nucleotide sequence ID" value="NZ_CP157804.1"/>
</dbReference>
<feature type="transmembrane region" description="Helical" evidence="7">
    <location>
        <begin position="44"/>
        <end position="64"/>
    </location>
</feature>
<evidence type="ECO:0000256" key="2">
    <source>
        <dbReference type="ARBA" id="ARBA00009298"/>
    </source>
</evidence>
<dbReference type="PANTHER" id="PTHR33778:SF1">
    <property type="entry name" value="MAGNESIUM TRANSPORTER YHID-RELATED"/>
    <property type="match status" value="1"/>
</dbReference>
<keyword evidence="4 7" id="KW-0812">Transmembrane</keyword>
<evidence type="ECO:0000313" key="9">
    <source>
        <dbReference type="EMBL" id="XBQ21761.1"/>
    </source>
</evidence>